<dbReference type="SMART" id="SM00380">
    <property type="entry name" value="AP2"/>
    <property type="match status" value="2"/>
</dbReference>
<feature type="compositionally biased region" description="Low complexity" evidence="7">
    <location>
        <begin position="12"/>
        <end position="34"/>
    </location>
</feature>
<dbReference type="InterPro" id="IPR001471">
    <property type="entry name" value="AP2/ERF_dom"/>
</dbReference>
<dbReference type="SUPFAM" id="SSF54171">
    <property type="entry name" value="DNA-binding domain"/>
    <property type="match status" value="2"/>
</dbReference>
<protein>
    <recommendedName>
        <fullName evidence="8">AP2/ERF domain-containing protein</fullName>
    </recommendedName>
</protein>
<evidence type="ECO:0000256" key="1">
    <source>
        <dbReference type="ARBA" id="ARBA00004123"/>
    </source>
</evidence>
<organism evidence="9 10">
    <name type="scientific">Lolium multiflorum</name>
    <name type="common">Italian ryegrass</name>
    <name type="synonym">Lolium perenne subsp. multiflorum</name>
    <dbReference type="NCBI Taxonomy" id="4521"/>
    <lineage>
        <taxon>Eukaryota</taxon>
        <taxon>Viridiplantae</taxon>
        <taxon>Streptophyta</taxon>
        <taxon>Embryophyta</taxon>
        <taxon>Tracheophyta</taxon>
        <taxon>Spermatophyta</taxon>
        <taxon>Magnoliopsida</taxon>
        <taxon>Liliopsida</taxon>
        <taxon>Poales</taxon>
        <taxon>Poaceae</taxon>
        <taxon>BOP clade</taxon>
        <taxon>Pooideae</taxon>
        <taxon>Poodae</taxon>
        <taxon>Poeae</taxon>
        <taxon>Poeae Chloroplast Group 2 (Poeae type)</taxon>
        <taxon>Loliodinae</taxon>
        <taxon>Loliinae</taxon>
        <taxon>Lolium</taxon>
    </lineage>
</organism>
<dbReference type="Gene3D" id="3.30.730.10">
    <property type="entry name" value="AP2/ERF domain"/>
    <property type="match status" value="2"/>
</dbReference>
<evidence type="ECO:0000313" key="10">
    <source>
        <dbReference type="Proteomes" id="UP001231189"/>
    </source>
</evidence>
<proteinExistence type="inferred from homology"/>
<gene>
    <name evidence="9" type="ORF">QYE76_065378</name>
</gene>
<feature type="domain" description="AP2/ERF" evidence="8">
    <location>
        <begin position="166"/>
        <end position="228"/>
    </location>
</feature>
<dbReference type="PANTHER" id="PTHR32467">
    <property type="entry name" value="AP2-LIKE ETHYLENE-RESPONSIVE TRANSCRIPTION FACTOR"/>
    <property type="match status" value="1"/>
</dbReference>
<feature type="domain" description="AP2/ERF" evidence="8">
    <location>
        <begin position="63"/>
        <end position="130"/>
    </location>
</feature>
<comment type="subcellular location">
    <subcellularLocation>
        <location evidence="1">Nucleus</location>
    </subcellularLocation>
</comment>
<dbReference type="GO" id="GO:0005634">
    <property type="term" value="C:nucleus"/>
    <property type="evidence" value="ECO:0007669"/>
    <property type="project" value="UniProtKB-SubCell"/>
</dbReference>
<evidence type="ECO:0000313" key="9">
    <source>
        <dbReference type="EMBL" id="KAK1647573.1"/>
    </source>
</evidence>
<keyword evidence="4" id="KW-0804">Transcription</keyword>
<dbReference type="PROSITE" id="PS51032">
    <property type="entry name" value="AP2_ERF"/>
    <property type="match status" value="2"/>
</dbReference>
<evidence type="ECO:0000256" key="4">
    <source>
        <dbReference type="ARBA" id="ARBA00023163"/>
    </source>
</evidence>
<sequence>MTKKSTSWRGTAAASSPSPASSSASSGSRIVPSSCAPTHKKKKMASSGVGDAAVVPAARGSSIYRGVSRHRASGKFEAHLWDGHCRSSATAQSRKGKQGAYDTEEAAARTYDLAALKYWGFDCRELLNFPVESYRQEVERMRCVTREEYLARLKRESSGFTRGASKYRGVAKHHANGHGRWEARIGDRRHTAKRYVYLGTYDTQEEAAMAYDLAAIRMRGLAAVTNFDLDCYMEYLQSPLCKVDPEVLELAAPMLLQPKIEPMDDELVLRDDVDRVFAEFLQTLGMDPADFDSRHRQAWWTADYEDVRDLPADIVFEDDIESVVFDAPGASQGGAAAPVLRDDVDDVDRAVAEFLQALGMDPADFDARPPPLPADVRFDDDIESVHFDDDAAAAATISSLASGRWR</sequence>
<keyword evidence="10" id="KW-1185">Reference proteome</keyword>
<dbReference type="GO" id="GO:0003700">
    <property type="term" value="F:DNA-binding transcription factor activity"/>
    <property type="evidence" value="ECO:0007669"/>
    <property type="project" value="InterPro"/>
</dbReference>
<evidence type="ECO:0000256" key="7">
    <source>
        <dbReference type="SAM" id="MobiDB-lite"/>
    </source>
</evidence>
<evidence type="ECO:0000256" key="5">
    <source>
        <dbReference type="ARBA" id="ARBA00023242"/>
    </source>
</evidence>
<dbReference type="GO" id="GO:0003677">
    <property type="term" value="F:DNA binding"/>
    <property type="evidence" value="ECO:0007669"/>
    <property type="project" value="UniProtKB-KW"/>
</dbReference>
<keyword evidence="3" id="KW-0238">DNA-binding</keyword>
<dbReference type="CDD" id="cd00018">
    <property type="entry name" value="AP2"/>
    <property type="match status" value="2"/>
</dbReference>
<dbReference type="Proteomes" id="UP001231189">
    <property type="component" value="Unassembled WGS sequence"/>
</dbReference>
<dbReference type="InterPro" id="IPR036955">
    <property type="entry name" value="AP2/ERF_dom_sf"/>
</dbReference>
<comment type="caution">
    <text evidence="9">The sequence shown here is derived from an EMBL/GenBank/DDBJ whole genome shotgun (WGS) entry which is preliminary data.</text>
</comment>
<keyword evidence="5" id="KW-0539">Nucleus</keyword>
<dbReference type="PANTHER" id="PTHR32467:SF252">
    <property type="entry name" value="AP2_ERF DOMAIN-CONTAINING PROTEIN"/>
    <property type="match status" value="1"/>
</dbReference>
<keyword evidence="2" id="KW-0805">Transcription regulation</keyword>
<comment type="similarity">
    <text evidence="6">Belongs to the AP2/ERF transcription factor family. AP2 subfamily.</text>
</comment>
<name>A0AAD8S9K3_LOLMU</name>
<dbReference type="AlphaFoldDB" id="A0AAD8S9K3"/>
<evidence type="ECO:0000256" key="6">
    <source>
        <dbReference type="ARBA" id="ARBA00037973"/>
    </source>
</evidence>
<evidence type="ECO:0000256" key="2">
    <source>
        <dbReference type="ARBA" id="ARBA00023015"/>
    </source>
</evidence>
<feature type="region of interest" description="Disordered" evidence="7">
    <location>
        <begin position="1"/>
        <end position="50"/>
    </location>
</feature>
<dbReference type="InterPro" id="IPR016177">
    <property type="entry name" value="DNA-bd_dom_sf"/>
</dbReference>
<dbReference type="Pfam" id="PF00847">
    <property type="entry name" value="AP2"/>
    <property type="match status" value="1"/>
</dbReference>
<reference evidence="9" key="1">
    <citation type="submission" date="2023-07" db="EMBL/GenBank/DDBJ databases">
        <title>A chromosome-level genome assembly of Lolium multiflorum.</title>
        <authorList>
            <person name="Chen Y."/>
            <person name="Copetti D."/>
            <person name="Kolliker R."/>
            <person name="Studer B."/>
        </authorList>
    </citation>
    <scope>NUCLEOTIDE SEQUENCE</scope>
    <source>
        <strain evidence="9">02402/16</strain>
        <tissue evidence="9">Leaf</tissue>
    </source>
</reference>
<evidence type="ECO:0000259" key="8">
    <source>
        <dbReference type="PROSITE" id="PS51032"/>
    </source>
</evidence>
<dbReference type="EMBL" id="JAUUTY010000004">
    <property type="protein sequence ID" value="KAK1647573.1"/>
    <property type="molecule type" value="Genomic_DNA"/>
</dbReference>
<evidence type="ECO:0000256" key="3">
    <source>
        <dbReference type="ARBA" id="ARBA00023125"/>
    </source>
</evidence>
<accession>A0AAD8S9K3</accession>